<dbReference type="Proteomes" id="UP000005808">
    <property type="component" value="Unassembled WGS sequence"/>
</dbReference>
<accession>H1SDK3</accession>
<dbReference type="EMBL" id="AHJE01000093">
    <property type="protein sequence ID" value="EHP39388.1"/>
    <property type="molecule type" value="Genomic_DNA"/>
</dbReference>
<dbReference type="AlphaFoldDB" id="H1SDK3"/>
<dbReference type="GO" id="GO:0003677">
    <property type="term" value="F:DNA binding"/>
    <property type="evidence" value="ECO:0007669"/>
    <property type="project" value="UniProtKB-KW"/>
</dbReference>
<proteinExistence type="predicted"/>
<sequence>MKRRFAEAWADIVGTAGEGRADAQPSAPSINISGGNVVFGDSVVNRNVFNVRPRVTVVQTGVGVLDASQKARLLELRDQIAGVSRAIEGQTVSPATIMRKLNAHMNVNSYSEIPDDMFDRAESYLVRWRARLDGMPGANRSKGWRDRRVKAIHARCKELGIDRWRLNYMRKAWGKESLIDLPDDDLEQLYLAVMRRKKEEA</sequence>
<dbReference type="PATRIC" id="fig|1127483.3.peg.6296"/>
<reference evidence="2 3" key="1">
    <citation type="journal article" date="2012" name="J. Bacteriol.">
        <title>De Novo Genome Project of Cupriavidus basilensis OR16.</title>
        <authorList>
            <person name="Cserhati M."/>
            <person name="Kriszt B."/>
            <person name="Szoboszlay S."/>
            <person name="Toth A."/>
            <person name="Szabo I."/>
            <person name="Tancsics A."/>
            <person name="Nagy I."/>
            <person name="Horvath B."/>
            <person name="Nagy I."/>
            <person name="Kukolya J."/>
        </authorList>
    </citation>
    <scope>NUCLEOTIDE SEQUENCE [LARGE SCALE GENOMIC DNA]</scope>
    <source>
        <strain evidence="2 3">OR16</strain>
    </source>
</reference>
<feature type="domain" description="ORF6C" evidence="1">
    <location>
        <begin position="96"/>
        <end position="130"/>
    </location>
</feature>
<evidence type="ECO:0000313" key="3">
    <source>
        <dbReference type="Proteomes" id="UP000005808"/>
    </source>
</evidence>
<gene>
    <name evidence="2" type="ORF">OR16_31544</name>
</gene>
<comment type="caution">
    <text evidence="2">The sequence shown here is derived from an EMBL/GenBank/DDBJ whole genome shotgun (WGS) entry which is preliminary data.</text>
</comment>
<dbReference type="Pfam" id="PF10552">
    <property type="entry name" value="ORF6C"/>
    <property type="match status" value="1"/>
</dbReference>
<evidence type="ECO:0000313" key="2">
    <source>
        <dbReference type="EMBL" id="EHP39388.1"/>
    </source>
</evidence>
<evidence type="ECO:0000259" key="1">
    <source>
        <dbReference type="Pfam" id="PF10552"/>
    </source>
</evidence>
<keyword evidence="2" id="KW-0238">DNA-binding</keyword>
<protein>
    <submittedName>
        <fullName evidence="2">DNA-binding protein</fullName>
    </submittedName>
</protein>
<dbReference type="InterPro" id="IPR018878">
    <property type="entry name" value="ORF6C_dom"/>
</dbReference>
<name>H1SDK3_9BURK</name>
<organism evidence="2 3">
    <name type="scientific">Cupriavidus basilensis OR16</name>
    <dbReference type="NCBI Taxonomy" id="1127483"/>
    <lineage>
        <taxon>Bacteria</taxon>
        <taxon>Pseudomonadati</taxon>
        <taxon>Pseudomonadota</taxon>
        <taxon>Betaproteobacteria</taxon>
        <taxon>Burkholderiales</taxon>
        <taxon>Burkholderiaceae</taxon>
        <taxon>Cupriavidus</taxon>
    </lineage>
</organism>